<comment type="caution">
    <text evidence="1">The sequence shown here is derived from an EMBL/GenBank/DDBJ whole genome shotgun (WGS) entry which is preliminary data.</text>
</comment>
<name>A0A4Z2J114_9TELE</name>
<gene>
    <name evidence="1" type="ORF">EYF80_006555</name>
</gene>
<evidence type="ECO:0000313" key="2">
    <source>
        <dbReference type="Proteomes" id="UP000314294"/>
    </source>
</evidence>
<accession>A0A4Z2J114</accession>
<evidence type="ECO:0000313" key="1">
    <source>
        <dbReference type="EMBL" id="TNN83222.1"/>
    </source>
</evidence>
<dbReference type="EMBL" id="SRLO01000034">
    <property type="protein sequence ID" value="TNN83222.1"/>
    <property type="molecule type" value="Genomic_DNA"/>
</dbReference>
<dbReference type="Proteomes" id="UP000314294">
    <property type="component" value="Unassembled WGS sequence"/>
</dbReference>
<proteinExistence type="predicted"/>
<reference evidence="1 2" key="1">
    <citation type="submission" date="2019-03" db="EMBL/GenBank/DDBJ databases">
        <title>First draft genome of Liparis tanakae, snailfish: a comprehensive survey of snailfish specific genes.</title>
        <authorList>
            <person name="Kim W."/>
            <person name="Song I."/>
            <person name="Jeong J.-H."/>
            <person name="Kim D."/>
            <person name="Kim S."/>
            <person name="Ryu S."/>
            <person name="Song J.Y."/>
            <person name="Lee S.K."/>
        </authorList>
    </citation>
    <scope>NUCLEOTIDE SEQUENCE [LARGE SCALE GENOMIC DNA]</scope>
    <source>
        <tissue evidence="1">Muscle</tissue>
    </source>
</reference>
<keyword evidence="2" id="KW-1185">Reference proteome</keyword>
<sequence length="141" mass="16298">MGRTVPALCRESRSRFKQSITADTEEEKVKERRQRKKKAYWIRTHIDRRPPTIKLDVINVRAQRGHAYDDDAYPLDQSERKAIDDCEFGNEPFRTKLSDALDQELKVNLSALFLEATVFVKVPLPPRAQEASDLQRTAMPA</sequence>
<protein>
    <submittedName>
        <fullName evidence="1">Uncharacterized protein</fullName>
    </submittedName>
</protein>
<dbReference type="AlphaFoldDB" id="A0A4Z2J114"/>
<organism evidence="1 2">
    <name type="scientific">Liparis tanakae</name>
    <name type="common">Tanaka's snailfish</name>
    <dbReference type="NCBI Taxonomy" id="230148"/>
    <lineage>
        <taxon>Eukaryota</taxon>
        <taxon>Metazoa</taxon>
        <taxon>Chordata</taxon>
        <taxon>Craniata</taxon>
        <taxon>Vertebrata</taxon>
        <taxon>Euteleostomi</taxon>
        <taxon>Actinopterygii</taxon>
        <taxon>Neopterygii</taxon>
        <taxon>Teleostei</taxon>
        <taxon>Neoteleostei</taxon>
        <taxon>Acanthomorphata</taxon>
        <taxon>Eupercaria</taxon>
        <taxon>Perciformes</taxon>
        <taxon>Cottioidei</taxon>
        <taxon>Cottales</taxon>
        <taxon>Liparidae</taxon>
        <taxon>Liparis</taxon>
    </lineage>
</organism>